<proteinExistence type="predicted"/>
<evidence type="ECO:0000313" key="2">
    <source>
        <dbReference type="EMBL" id="RUL79050.1"/>
    </source>
</evidence>
<dbReference type="EMBL" id="RYYV01000002">
    <property type="protein sequence ID" value="RUL79050.1"/>
    <property type="molecule type" value="Genomic_DNA"/>
</dbReference>
<sequence length="497" mass="52244">MSDSLLHAIIGGNPLNLPGLGANDGGLTLLFPLSLGGTVNDLANALHLPVEAILAVNPGLRADSPLNVSQVVDLPDDHIDQIMRSVNLAGSQAFVTPPPDAASSSSVPSDHYVVDGSSDGVSRVMPTPRQIAAAFGSLDLAQQNTPLPSPVEKKPDHWVVGVSPDMSTPSPGKSSDASVNVVLAAPTLNLTVNPSRALVAPALVLPISAQPSAALSNQTTTSGQVATPATTAVPAMPASNMEPVKSAAAASSLYGSEGVFGFGRAANVGLPAGQDRQRNPGAGIAPPPPMDDSRFAGPLARVQPANGGIAFVAPATAMNAMDLHADGHPMMLQLMALWLAQSGGSNAGTAASSPLVDPQALAALAASQRDTKVIDLGAGRSMAFSLVHDRLQRIDPIGQEQRAASRRSGEGLQELRISSTYGEQTEQTDEQREQGRRRRAAIAAMRRRRRPRSRRCRYWRGDRRDLRTARAATYPKQVDFAEFRRRQPPRYMWSVGA</sequence>
<feature type="compositionally biased region" description="Basic residues" evidence="1">
    <location>
        <begin position="435"/>
        <end position="455"/>
    </location>
</feature>
<accession>A0A3S0PPZ3</accession>
<dbReference type="OrthoDB" id="4092046at1224"/>
<gene>
    <name evidence="2" type="ORF">EKH80_04430</name>
</gene>
<keyword evidence="3" id="KW-1185">Reference proteome</keyword>
<evidence type="ECO:0000313" key="3">
    <source>
        <dbReference type="Proteomes" id="UP000274358"/>
    </source>
</evidence>
<dbReference type="Proteomes" id="UP000274358">
    <property type="component" value="Unassembled WGS sequence"/>
</dbReference>
<dbReference type="AlphaFoldDB" id="A0A3S0PPZ3"/>
<organism evidence="2 3">
    <name type="scientific">Dyella choica</name>
    <dbReference type="NCBI Taxonomy" id="1927959"/>
    <lineage>
        <taxon>Bacteria</taxon>
        <taxon>Pseudomonadati</taxon>
        <taxon>Pseudomonadota</taxon>
        <taxon>Gammaproteobacteria</taxon>
        <taxon>Lysobacterales</taxon>
        <taxon>Rhodanobacteraceae</taxon>
        <taxon>Dyella</taxon>
    </lineage>
</organism>
<protein>
    <submittedName>
        <fullName evidence="2">Uncharacterized protein</fullName>
    </submittedName>
</protein>
<reference evidence="2 3" key="1">
    <citation type="submission" date="2018-12" db="EMBL/GenBank/DDBJ databases">
        <title>Dyella dinghuensis sp. nov. DHOA06 and Dyella choica sp. nov. 4M-K27, isolated from forest soil.</title>
        <authorList>
            <person name="Qiu L.-H."/>
            <person name="Gao Z.-H."/>
        </authorList>
    </citation>
    <scope>NUCLEOTIDE SEQUENCE [LARGE SCALE GENOMIC DNA]</scope>
    <source>
        <strain evidence="2 3">4M-K27</strain>
    </source>
</reference>
<feature type="compositionally biased region" description="Polar residues" evidence="1">
    <location>
        <begin position="416"/>
        <end position="425"/>
    </location>
</feature>
<feature type="region of interest" description="Disordered" evidence="1">
    <location>
        <begin position="397"/>
        <end position="455"/>
    </location>
</feature>
<comment type="caution">
    <text evidence="2">The sequence shown here is derived from an EMBL/GenBank/DDBJ whole genome shotgun (WGS) entry which is preliminary data.</text>
</comment>
<name>A0A3S0PPZ3_9GAMM</name>
<feature type="region of interest" description="Disordered" evidence="1">
    <location>
        <begin position="270"/>
        <end position="291"/>
    </location>
</feature>
<evidence type="ECO:0000256" key="1">
    <source>
        <dbReference type="SAM" id="MobiDB-lite"/>
    </source>
</evidence>
<dbReference type="RefSeq" id="WP_126683507.1">
    <property type="nucleotide sequence ID" value="NZ_RYYV01000002.1"/>
</dbReference>